<evidence type="ECO:0000313" key="3">
    <source>
        <dbReference type="Proteomes" id="UP001266305"/>
    </source>
</evidence>
<evidence type="ECO:0000256" key="1">
    <source>
        <dbReference type="SAM" id="MobiDB-lite"/>
    </source>
</evidence>
<name>A0ABQ9TP37_SAGOE</name>
<dbReference type="EMBL" id="JASSZA010000020">
    <property type="protein sequence ID" value="KAK2085987.1"/>
    <property type="molecule type" value="Genomic_DNA"/>
</dbReference>
<comment type="caution">
    <text evidence="2">The sequence shown here is derived from an EMBL/GenBank/DDBJ whole genome shotgun (WGS) entry which is preliminary data.</text>
</comment>
<keyword evidence="3" id="KW-1185">Reference proteome</keyword>
<reference evidence="2 3" key="1">
    <citation type="submission" date="2023-05" db="EMBL/GenBank/DDBJ databases">
        <title>B98-5 Cell Line De Novo Hybrid Assembly: An Optical Mapping Approach.</title>
        <authorList>
            <person name="Kananen K."/>
            <person name="Auerbach J.A."/>
            <person name="Kautto E."/>
            <person name="Blachly J.S."/>
        </authorList>
    </citation>
    <scope>NUCLEOTIDE SEQUENCE [LARGE SCALE GENOMIC DNA]</scope>
    <source>
        <strain evidence="2">B95-8</strain>
        <tissue evidence="2">Cell line</tissue>
    </source>
</reference>
<dbReference type="Proteomes" id="UP001266305">
    <property type="component" value="Unassembled WGS sequence"/>
</dbReference>
<feature type="region of interest" description="Disordered" evidence="1">
    <location>
        <begin position="1"/>
        <end position="68"/>
    </location>
</feature>
<sequence length="68" mass="7189">GQCGRSLNGNPLETADESIQEQGPEGSGDLNREMVLDEQGGQETPCAQSTVQSSSGEESTWEVTDCEV</sequence>
<feature type="non-terminal residue" evidence="2">
    <location>
        <position position="1"/>
    </location>
</feature>
<feature type="compositionally biased region" description="Polar residues" evidence="1">
    <location>
        <begin position="1"/>
        <end position="11"/>
    </location>
</feature>
<feature type="compositionally biased region" description="Polar residues" evidence="1">
    <location>
        <begin position="41"/>
        <end position="62"/>
    </location>
</feature>
<gene>
    <name evidence="2" type="ORF">P7K49_035412</name>
</gene>
<accession>A0ABQ9TP37</accession>
<organism evidence="2 3">
    <name type="scientific">Saguinus oedipus</name>
    <name type="common">Cotton-top tamarin</name>
    <name type="synonym">Oedipomidas oedipus</name>
    <dbReference type="NCBI Taxonomy" id="9490"/>
    <lineage>
        <taxon>Eukaryota</taxon>
        <taxon>Metazoa</taxon>
        <taxon>Chordata</taxon>
        <taxon>Craniata</taxon>
        <taxon>Vertebrata</taxon>
        <taxon>Euteleostomi</taxon>
        <taxon>Mammalia</taxon>
        <taxon>Eutheria</taxon>
        <taxon>Euarchontoglires</taxon>
        <taxon>Primates</taxon>
        <taxon>Haplorrhini</taxon>
        <taxon>Platyrrhini</taxon>
        <taxon>Cebidae</taxon>
        <taxon>Callitrichinae</taxon>
        <taxon>Saguinus</taxon>
    </lineage>
</organism>
<evidence type="ECO:0000313" key="2">
    <source>
        <dbReference type="EMBL" id="KAK2085987.1"/>
    </source>
</evidence>
<proteinExistence type="predicted"/>
<protein>
    <submittedName>
        <fullName evidence="2">Uncharacterized protein</fullName>
    </submittedName>
</protein>